<comment type="caution">
    <text evidence="4">The sequence shown here is derived from an EMBL/GenBank/DDBJ whole genome shotgun (WGS) entry which is preliminary data.</text>
</comment>
<evidence type="ECO:0000256" key="2">
    <source>
        <dbReference type="ARBA" id="ARBA00022801"/>
    </source>
</evidence>
<comment type="similarity">
    <text evidence="1">Belongs to the esterase D family.</text>
</comment>
<dbReference type="EMBL" id="LRRQ01000157">
    <property type="protein sequence ID" value="OAM87802.1"/>
    <property type="molecule type" value="Genomic_DNA"/>
</dbReference>
<evidence type="ECO:0000256" key="3">
    <source>
        <dbReference type="SAM" id="SignalP"/>
    </source>
</evidence>
<keyword evidence="5" id="KW-1185">Reference proteome</keyword>
<name>A0A178ICR2_9BACT</name>
<accession>A0A178ICR2</accession>
<feature type="signal peptide" evidence="3">
    <location>
        <begin position="1"/>
        <end position="20"/>
    </location>
</feature>
<dbReference type="SUPFAM" id="SSF53474">
    <property type="entry name" value="alpha/beta-Hydrolases"/>
    <property type="match status" value="1"/>
</dbReference>
<dbReference type="InterPro" id="IPR000801">
    <property type="entry name" value="Esterase-like"/>
</dbReference>
<dbReference type="OrthoDB" id="9784036at2"/>
<dbReference type="STRING" id="1184151.AW736_20680"/>
<dbReference type="AlphaFoldDB" id="A0A178ICR2"/>
<keyword evidence="2" id="KW-0378">Hydrolase</keyword>
<dbReference type="PANTHER" id="PTHR40841:SF2">
    <property type="entry name" value="SIDEROPHORE-DEGRADING ESTERASE (EUROFUNG)"/>
    <property type="match status" value="1"/>
</dbReference>
<dbReference type="GO" id="GO:0016788">
    <property type="term" value="F:hydrolase activity, acting on ester bonds"/>
    <property type="evidence" value="ECO:0007669"/>
    <property type="project" value="TreeGrafter"/>
</dbReference>
<sequence length="307" mass="33531">MKSLPLLIAAALFCALPLSAASSAEWRDCPAFVQGRQRDIHSSATGRDYRIFISVPDTPPPAEGFPVLYVLDGNGTFPFAALISRSWRERGAALGIHPGIVVGIGYPVSGDLDLVARAEDYTPPAPDLSDTGDFSGSKQGGADRFLDFIENELKPLLAAGFRLDPSRQTLFGHSYGGLFTLHALFTRPGAFQRYVASSPSIWWNHRRILAERDAFLKARSSSIQQKNTSPRLVITVGSLEQTPRPSRQPAHRAERVIARRQVDNARELSASLADVGLENTLYVFEDDNHGSAQIPAINHAIRVAFAK</sequence>
<dbReference type="RefSeq" id="WP_068772377.1">
    <property type="nucleotide sequence ID" value="NZ_CP109796.1"/>
</dbReference>
<evidence type="ECO:0000256" key="1">
    <source>
        <dbReference type="ARBA" id="ARBA00005622"/>
    </source>
</evidence>
<gene>
    <name evidence="4" type="ORF">AW736_20680</name>
</gene>
<dbReference type="PANTHER" id="PTHR40841">
    <property type="entry name" value="SIDEROPHORE TRIACETYLFUSARININE C ESTERASE"/>
    <property type="match status" value="1"/>
</dbReference>
<evidence type="ECO:0000313" key="4">
    <source>
        <dbReference type="EMBL" id="OAM87802.1"/>
    </source>
</evidence>
<proteinExistence type="inferred from homology"/>
<organism evidence="4 5">
    <name type="scientific">Termitidicoccus mucosus</name>
    <dbReference type="NCBI Taxonomy" id="1184151"/>
    <lineage>
        <taxon>Bacteria</taxon>
        <taxon>Pseudomonadati</taxon>
        <taxon>Verrucomicrobiota</taxon>
        <taxon>Opitutia</taxon>
        <taxon>Opitutales</taxon>
        <taxon>Opitutaceae</taxon>
        <taxon>Termitidicoccus</taxon>
    </lineage>
</organism>
<dbReference type="Proteomes" id="UP000078486">
    <property type="component" value="Unassembled WGS sequence"/>
</dbReference>
<keyword evidence="3" id="KW-0732">Signal</keyword>
<dbReference type="Pfam" id="PF00756">
    <property type="entry name" value="Esterase"/>
    <property type="match status" value="1"/>
</dbReference>
<dbReference type="Gene3D" id="3.40.50.1820">
    <property type="entry name" value="alpha/beta hydrolase"/>
    <property type="match status" value="1"/>
</dbReference>
<feature type="chain" id="PRO_5008088605" evidence="3">
    <location>
        <begin position="21"/>
        <end position="307"/>
    </location>
</feature>
<dbReference type="InterPro" id="IPR029058">
    <property type="entry name" value="AB_hydrolase_fold"/>
</dbReference>
<reference evidence="4 5" key="1">
    <citation type="submission" date="2016-01" db="EMBL/GenBank/DDBJ databases">
        <title>High potential of lignocellulose degradation of a new Verrucomicrobia species.</title>
        <authorList>
            <person name="Wang Y."/>
            <person name="Shi Y."/>
            <person name="Qiu Z."/>
            <person name="Liu S."/>
            <person name="Yang H."/>
        </authorList>
    </citation>
    <scope>NUCLEOTIDE SEQUENCE [LARGE SCALE GENOMIC DNA]</scope>
    <source>
        <strain evidence="4 5">TSB47</strain>
    </source>
</reference>
<dbReference type="InterPro" id="IPR052558">
    <property type="entry name" value="Siderophore_Hydrolase_D"/>
</dbReference>
<protein>
    <submittedName>
        <fullName evidence="4">Esterase</fullName>
    </submittedName>
</protein>
<evidence type="ECO:0000313" key="5">
    <source>
        <dbReference type="Proteomes" id="UP000078486"/>
    </source>
</evidence>